<dbReference type="Proteomes" id="UP000292957">
    <property type="component" value="Unassembled WGS sequence"/>
</dbReference>
<gene>
    <name evidence="1" type="ORF">BD311DRAFT_844579</name>
</gene>
<dbReference type="OrthoDB" id="3159295at2759"/>
<dbReference type="EMBL" id="ML143434">
    <property type="protein sequence ID" value="TBU27315.1"/>
    <property type="molecule type" value="Genomic_DNA"/>
</dbReference>
<accession>A0A4Q9MIU2</accession>
<protein>
    <recommendedName>
        <fullName evidence="2">F-box domain-containing protein</fullName>
    </recommendedName>
</protein>
<reference evidence="1" key="1">
    <citation type="submission" date="2019-01" db="EMBL/GenBank/DDBJ databases">
        <title>Draft genome sequences of three monokaryotic isolates of the white-rot basidiomycete fungus Dichomitus squalens.</title>
        <authorList>
            <consortium name="DOE Joint Genome Institute"/>
            <person name="Lopez S.C."/>
            <person name="Andreopoulos B."/>
            <person name="Pangilinan J."/>
            <person name="Lipzen A."/>
            <person name="Riley R."/>
            <person name="Ahrendt S."/>
            <person name="Ng V."/>
            <person name="Barry K."/>
            <person name="Daum C."/>
            <person name="Grigoriev I.V."/>
            <person name="Hilden K.S."/>
            <person name="Makela M.R."/>
            <person name="de Vries R.P."/>
        </authorList>
    </citation>
    <scope>NUCLEOTIDE SEQUENCE [LARGE SCALE GENOMIC DNA]</scope>
    <source>
        <strain evidence="1">OM18370.1</strain>
    </source>
</reference>
<organism evidence="1">
    <name type="scientific">Dichomitus squalens</name>
    <dbReference type="NCBI Taxonomy" id="114155"/>
    <lineage>
        <taxon>Eukaryota</taxon>
        <taxon>Fungi</taxon>
        <taxon>Dikarya</taxon>
        <taxon>Basidiomycota</taxon>
        <taxon>Agaricomycotina</taxon>
        <taxon>Agaricomycetes</taxon>
        <taxon>Polyporales</taxon>
        <taxon>Polyporaceae</taxon>
        <taxon>Dichomitus</taxon>
    </lineage>
</organism>
<proteinExistence type="predicted"/>
<evidence type="ECO:0000313" key="1">
    <source>
        <dbReference type="EMBL" id="TBU27315.1"/>
    </source>
</evidence>
<dbReference type="InterPro" id="IPR032675">
    <property type="entry name" value="LRR_dom_sf"/>
</dbReference>
<sequence>MVFEVCRALRKDATAIPVEILDVIVTSLLSHNRRFCAIANISLVSSRLRLIAFRRYFETLEVRSPRHWDKSCRILGMFNWVRKMRVAASDVQSNMDALSSFGSLRSLEIDFSSDGLSTQKTRCSLLFKSLTADLTVLKLTSLPRIDTALLSLVASRFPSLTTLELSSTERLDKECCWLCFEESSSCTIHSPVPDVFPSIEVLANAYGRALQPLENLEYLFLGVFLSDADVLSCHFDRCASVVISSPRTGFYSSPPFGPDKCVICTAEHGAAVHERERLASGIVEKILPSLKTVGWSSHFSEHGSGADRRTKTTIFCTRTLKVKVDSTR</sequence>
<dbReference type="AlphaFoldDB" id="A0A4Q9MIU2"/>
<evidence type="ECO:0008006" key="2">
    <source>
        <dbReference type="Google" id="ProtNLM"/>
    </source>
</evidence>
<name>A0A4Q9MIU2_9APHY</name>
<dbReference type="Gene3D" id="3.80.10.10">
    <property type="entry name" value="Ribonuclease Inhibitor"/>
    <property type="match status" value="1"/>
</dbReference>